<evidence type="ECO:0000313" key="2">
    <source>
        <dbReference type="Proteomes" id="UP001162060"/>
    </source>
</evidence>
<evidence type="ECO:0008006" key="3">
    <source>
        <dbReference type="Google" id="ProtNLM"/>
    </source>
</evidence>
<organism evidence="1 2">
    <name type="scientific">Peronospora matthiolae</name>
    <dbReference type="NCBI Taxonomy" id="2874970"/>
    <lineage>
        <taxon>Eukaryota</taxon>
        <taxon>Sar</taxon>
        <taxon>Stramenopiles</taxon>
        <taxon>Oomycota</taxon>
        <taxon>Peronosporomycetes</taxon>
        <taxon>Peronosporales</taxon>
        <taxon>Peronosporaceae</taxon>
        <taxon>Peronospora</taxon>
    </lineage>
</organism>
<dbReference type="AlphaFoldDB" id="A0AAV1TDZ8"/>
<proteinExistence type="predicted"/>
<gene>
    <name evidence="1" type="ORF">PM001_LOCUS5871</name>
</gene>
<protein>
    <recommendedName>
        <fullName evidence="3">Retrotransposon Copia-like N-terminal domain-containing protein</fullName>
    </recommendedName>
</protein>
<dbReference type="EMBL" id="CAKLBY020000047">
    <property type="protein sequence ID" value="CAK7918817.1"/>
    <property type="molecule type" value="Genomic_DNA"/>
</dbReference>
<reference evidence="1" key="1">
    <citation type="submission" date="2024-01" db="EMBL/GenBank/DDBJ databases">
        <authorList>
            <person name="Webb A."/>
        </authorList>
    </citation>
    <scope>NUCLEOTIDE SEQUENCE</scope>
    <source>
        <strain evidence="1">Pm1</strain>
    </source>
</reference>
<name>A0AAV1TDZ8_9STRA</name>
<accession>A0AAV1TDZ8</accession>
<comment type="caution">
    <text evidence="1">The sequence shown here is derived from an EMBL/GenBank/DDBJ whole genome shotgun (WGS) entry which is preliminary data.</text>
</comment>
<dbReference type="Proteomes" id="UP001162060">
    <property type="component" value="Unassembled WGS sequence"/>
</dbReference>
<evidence type="ECO:0000313" key="1">
    <source>
        <dbReference type="EMBL" id="CAK7918817.1"/>
    </source>
</evidence>
<sequence>MTSKHTEVLVGNGNYYHWEFNMRRALKRKGLLGHMLIPKDKYYITDAWLMNDAKALGIMA</sequence>